<dbReference type="STRING" id="348802.A0A0D2F105"/>
<gene>
    <name evidence="2" type="ORF">PV05_01682</name>
</gene>
<evidence type="ECO:0000313" key="2">
    <source>
        <dbReference type="EMBL" id="KIW61578.1"/>
    </source>
</evidence>
<dbReference type="AlphaFoldDB" id="A0A0D2F105"/>
<name>A0A0D2F105_9EURO</name>
<accession>A0A0D2F105</accession>
<dbReference type="Proteomes" id="UP000054342">
    <property type="component" value="Unassembled WGS sequence"/>
</dbReference>
<evidence type="ECO:0000313" key="3">
    <source>
        <dbReference type="Proteomes" id="UP000054342"/>
    </source>
</evidence>
<dbReference type="OrthoDB" id="408631at2759"/>
<keyword evidence="3" id="KW-1185">Reference proteome</keyword>
<dbReference type="RefSeq" id="XP_013322162.1">
    <property type="nucleotide sequence ID" value="XM_013466708.1"/>
</dbReference>
<feature type="region of interest" description="Disordered" evidence="1">
    <location>
        <begin position="1"/>
        <end position="44"/>
    </location>
</feature>
<feature type="compositionally biased region" description="Polar residues" evidence="1">
    <location>
        <begin position="79"/>
        <end position="88"/>
    </location>
</feature>
<dbReference type="EMBL" id="KN847317">
    <property type="protein sequence ID" value="KIW61578.1"/>
    <property type="molecule type" value="Genomic_DNA"/>
</dbReference>
<dbReference type="HOGENOM" id="CLU_1555271_0_0_1"/>
<feature type="region of interest" description="Disordered" evidence="1">
    <location>
        <begin position="67"/>
        <end position="108"/>
    </location>
</feature>
<protein>
    <submittedName>
        <fullName evidence="2">Uncharacterized protein</fullName>
    </submittedName>
</protein>
<organism evidence="2 3">
    <name type="scientific">Exophiala xenobiotica</name>
    <dbReference type="NCBI Taxonomy" id="348802"/>
    <lineage>
        <taxon>Eukaryota</taxon>
        <taxon>Fungi</taxon>
        <taxon>Dikarya</taxon>
        <taxon>Ascomycota</taxon>
        <taxon>Pezizomycotina</taxon>
        <taxon>Eurotiomycetes</taxon>
        <taxon>Chaetothyriomycetidae</taxon>
        <taxon>Chaetothyriales</taxon>
        <taxon>Herpotrichiellaceae</taxon>
        <taxon>Exophiala</taxon>
    </lineage>
</organism>
<sequence length="172" mass="19010">MQGGPVSPKLLNGNIQQGQRRPLPPTSNPRLLEESQEEEEEKADVVAELAAWRKDRKKAYEDELARYKSSRTGIRHARTGSSNSQINGNEPRGYGYGFDQGASNAANGVGRPPALGGLGSDITMKEINDIDMKFVEGHWKGEIKVVRNPTPQGRTGVVDMYGNYFEKGYLYP</sequence>
<dbReference type="GeneID" id="25323590"/>
<reference evidence="2 3" key="1">
    <citation type="submission" date="2015-01" db="EMBL/GenBank/DDBJ databases">
        <title>The Genome Sequence of Exophiala xenobiotica CBS118157.</title>
        <authorList>
            <consortium name="The Broad Institute Genomics Platform"/>
            <person name="Cuomo C."/>
            <person name="de Hoog S."/>
            <person name="Gorbushina A."/>
            <person name="Stielow B."/>
            <person name="Teixiera M."/>
            <person name="Abouelleil A."/>
            <person name="Chapman S.B."/>
            <person name="Priest M."/>
            <person name="Young S.K."/>
            <person name="Wortman J."/>
            <person name="Nusbaum C."/>
            <person name="Birren B."/>
        </authorList>
    </citation>
    <scope>NUCLEOTIDE SEQUENCE [LARGE SCALE GENOMIC DNA]</scope>
    <source>
        <strain evidence="2 3">CBS 118157</strain>
    </source>
</reference>
<evidence type="ECO:0000256" key="1">
    <source>
        <dbReference type="SAM" id="MobiDB-lite"/>
    </source>
</evidence>
<proteinExistence type="predicted"/>